<proteinExistence type="predicted"/>
<keyword evidence="3" id="KW-1185">Reference proteome</keyword>
<evidence type="ECO:0000313" key="2">
    <source>
        <dbReference type="EMBL" id="GAA3618316.1"/>
    </source>
</evidence>
<evidence type="ECO:0000313" key="3">
    <source>
        <dbReference type="Proteomes" id="UP001501074"/>
    </source>
</evidence>
<sequence>MNSISRGWLVVILFAGVALLLLMARGYGGSGDIRGSVESETTNPGIPYAGTATTSGGSAGAPDERPADPGPTRNGRQPVGSIYSTGEQVLPIEGNTKDLGTYVGDRATARAVPVQSVDADEGFWVGSEGDRVWVQLVGPPPESPYQVRAGDSVSFTGTVVKHDAGFAARVGVSRADGSRSLTSQGAHIEVRKSTLTLAP</sequence>
<reference evidence="3" key="1">
    <citation type="journal article" date="2019" name="Int. J. Syst. Evol. Microbiol.">
        <title>The Global Catalogue of Microorganisms (GCM) 10K type strain sequencing project: providing services to taxonomists for standard genome sequencing and annotation.</title>
        <authorList>
            <consortium name="The Broad Institute Genomics Platform"/>
            <consortium name="The Broad Institute Genome Sequencing Center for Infectious Disease"/>
            <person name="Wu L."/>
            <person name="Ma J."/>
        </authorList>
    </citation>
    <scope>NUCLEOTIDE SEQUENCE [LARGE SCALE GENOMIC DNA]</scope>
    <source>
        <strain evidence="3">JCM 16902</strain>
    </source>
</reference>
<comment type="caution">
    <text evidence="2">The sequence shown here is derived from an EMBL/GenBank/DDBJ whole genome shotgun (WGS) entry which is preliminary data.</text>
</comment>
<dbReference type="Proteomes" id="UP001501074">
    <property type="component" value="Unassembled WGS sequence"/>
</dbReference>
<feature type="region of interest" description="Disordered" evidence="1">
    <location>
        <begin position="35"/>
        <end position="82"/>
    </location>
</feature>
<evidence type="ECO:0000256" key="1">
    <source>
        <dbReference type="SAM" id="MobiDB-lite"/>
    </source>
</evidence>
<organism evidence="2 3">
    <name type="scientific">Kineosporia mesophila</name>
    <dbReference type="NCBI Taxonomy" id="566012"/>
    <lineage>
        <taxon>Bacteria</taxon>
        <taxon>Bacillati</taxon>
        <taxon>Actinomycetota</taxon>
        <taxon>Actinomycetes</taxon>
        <taxon>Kineosporiales</taxon>
        <taxon>Kineosporiaceae</taxon>
        <taxon>Kineosporia</taxon>
    </lineage>
</organism>
<accession>A0ABP6ZUX2</accession>
<gene>
    <name evidence="2" type="ORF">GCM10022223_38810</name>
</gene>
<name>A0ABP6ZUX2_9ACTN</name>
<dbReference type="EMBL" id="BAAAZO010000006">
    <property type="protein sequence ID" value="GAA3618316.1"/>
    <property type="molecule type" value="Genomic_DNA"/>
</dbReference>
<dbReference type="RefSeq" id="WP_231480790.1">
    <property type="nucleotide sequence ID" value="NZ_BAAAZO010000006.1"/>
</dbReference>
<protein>
    <submittedName>
        <fullName evidence="2">Uncharacterized protein</fullName>
    </submittedName>
</protein>